<dbReference type="Gene3D" id="1.20.1250.20">
    <property type="entry name" value="MFS general substrate transporter like domains"/>
    <property type="match status" value="1"/>
</dbReference>
<dbReference type="InterPro" id="IPR020846">
    <property type="entry name" value="MFS_dom"/>
</dbReference>
<sequence>MAITCGTVVANLYYNQPLLVVIAESFQAHSHATGWIPMLTQIGYAVGLFLLVPLGDLMERRRLILMMLVLTSVALGAAAVSLNLAWLLVASLAIGITSVSAQLIIPLAAQLAKPEQRGRIVGTVMSGVLIGILLARTVSGFVGASLGWRAMYWLASGLMIVLAAVLSRMLPKSQPSLRVSYPQLVGSLFKLIQQQPILREASLAGAMSFGAFSTFWSTLVFFLAQPPYHYGSEVTGLFGLVGVVGAAAAPVAGKIADKRNPKITVALGLSITTLSFLILWVFGYHILGLIVGVILLDLGAQSTHISNQARIFSLPLEFHSRLNALYMTFSFMGGALGSFLGAYAWSRWQWHGVCAIALLMLGVAFVTFIKRRRQQLGV</sequence>
<evidence type="ECO:0000256" key="1">
    <source>
        <dbReference type="ARBA" id="ARBA00004651"/>
    </source>
</evidence>
<proteinExistence type="predicted"/>
<feature type="transmembrane region" description="Helical" evidence="5">
    <location>
        <begin position="150"/>
        <end position="170"/>
    </location>
</feature>
<feature type="transmembrane region" description="Helical" evidence="5">
    <location>
        <begin position="86"/>
        <end position="108"/>
    </location>
</feature>
<feature type="transmembrane region" description="Helical" evidence="5">
    <location>
        <begin position="203"/>
        <end position="224"/>
    </location>
</feature>
<dbReference type="GO" id="GO:0005886">
    <property type="term" value="C:plasma membrane"/>
    <property type="evidence" value="ECO:0007669"/>
    <property type="project" value="UniProtKB-SubCell"/>
</dbReference>
<dbReference type="KEGG" id="bsen:DP114_30670"/>
<dbReference type="AlphaFoldDB" id="A0A856MPM8"/>
<feature type="domain" description="Major facilitator superfamily (MFS) profile" evidence="6">
    <location>
        <begin position="1"/>
        <end position="374"/>
    </location>
</feature>
<evidence type="ECO:0000313" key="7">
    <source>
        <dbReference type="EMBL" id="QDL12512.1"/>
    </source>
</evidence>
<dbReference type="InterPro" id="IPR036259">
    <property type="entry name" value="MFS_trans_sf"/>
</dbReference>
<name>A0A856MPM8_9CYAN</name>
<keyword evidence="3 5" id="KW-1133">Transmembrane helix</keyword>
<dbReference type="Proteomes" id="UP000503129">
    <property type="component" value="Chromosome"/>
</dbReference>
<comment type="subcellular location">
    <subcellularLocation>
        <location evidence="1">Cell membrane</location>
        <topology evidence="1">Multi-pass membrane protein</topology>
    </subcellularLocation>
</comment>
<dbReference type="PROSITE" id="PS50850">
    <property type="entry name" value="MFS"/>
    <property type="match status" value="1"/>
</dbReference>
<feature type="transmembrane region" description="Helical" evidence="5">
    <location>
        <begin position="236"/>
        <end position="256"/>
    </location>
</feature>
<evidence type="ECO:0000256" key="2">
    <source>
        <dbReference type="ARBA" id="ARBA00022692"/>
    </source>
</evidence>
<feature type="transmembrane region" description="Helical" evidence="5">
    <location>
        <begin position="120"/>
        <end position="144"/>
    </location>
</feature>
<dbReference type="CDD" id="cd17324">
    <property type="entry name" value="MFS_NepI_like"/>
    <property type="match status" value="1"/>
</dbReference>
<reference evidence="7 8" key="1">
    <citation type="submission" date="2018-06" db="EMBL/GenBank/DDBJ databases">
        <title>Comparative genomics of Brasilonema spp. strains.</title>
        <authorList>
            <person name="Alvarenga D.O."/>
            <person name="Fiore M.F."/>
            <person name="Varani A.M."/>
        </authorList>
    </citation>
    <scope>NUCLEOTIDE SEQUENCE [LARGE SCALE GENOMIC DNA]</scope>
    <source>
        <strain evidence="7 8">CENA114</strain>
    </source>
</reference>
<evidence type="ECO:0000259" key="6">
    <source>
        <dbReference type="PROSITE" id="PS50850"/>
    </source>
</evidence>
<gene>
    <name evidence="7" type="ORF">DP114_30670</name>
</gene>
<protein>
    <submittedName>
        <fullName evidence="7">MFS transporter</fullName>
    </submittedName>
</protein>
<dbReference type="SUPFAM" id="SSF103473">
    <property type="entry name" value="MFS general substrate transporter"/>
    <property type="match status" value="1"/>
</dbReference>
<organism evidence="7 8">
    <name type="scientific">Brasilonema sennae CENA114</name>
    <dbReference type="NCBI Taxonomy" id="415709"/>
    <lineage>
        <taxon>Bacteria</taxon>
        <taxon>Bacillati</taxon>
        <taxon>Cyanobacteriota</taxon>
        <taxon>Cyanophyceae</taxon>
        <taxon>Nostocales</taxon>
        <taxon>Scytonemataceae</taxon>
        <taxon>Brasilonema</taxon>
        <taxon>Bromeliae group (in: Brasilonema)</taxon>
    </lineage>
</organism>
<dbReference type="GO" id="GO:0022857">
    <property type="term" value="F:transmembrane transporter activity"/>
    <property type="evidence" value="ECO:0007669"/>
    <property type="project" value="InterPro"/>
</dbReference>
<dbReference type="EMBL" id="CP030118">
    <property type="protein sequence ID" value="QDL12512.1"/>
    <property type="molecule type" value="Genomic_DNA"/>
</dbReference>
<evidence type="ECO:0000313" key="8">
    <source>
        <dbReference type="Proteomes" id="UP000503129"/>
    </source>
</evidence>
<dbReference type="InterPro" id="IPR011701">
    <property type="entry name" value="MFS"/>
</dbReference>
<feature type="transmembrane region" description="Helical" evidence="5">
    <location>
        <begin position="350"/>
        <end position="369"/>
    </location>
</feature>
<keyword evidence="8" id="KW-1185">Reference proteome</keyword>
<dbReference type="PANTHER" id="PTHR42910:SF1">
    <property type="entry name" value="MAJOR FACILITATOR SUPERFAMILY (MFS) PROFILE DOMAIN-CONTAINING PROTEIN"/>
    <property type="match status" value="1"/>
</dbReference>
<feature type="transmembrane region" description="Helical" evidence="5">
    <location>
        <begin position="324"/>
        <end position="344"/>
    </location>
</feature>
<keyword evidence="2 5" id="KW-0812">Transmembrane</keyword>
<feature type="transmembrane region" description="Helical" evidence="5">
    <location>
        <begin position="63"/>
        <end position="80"/>
    </location>
</feature>
<evidence type="ECO:0000256" key="4">
    <source>
        <dbReference type="ARBA" id="ARBA00023136"/>
    </source>
</evidence>
<dbReference type="PANTHER" id="PTHR42910">
    <property type="entry name" value="TRANSPORTER SCO4007-RELATED"/>
    <property type="match status" value="1"/>
</dbReference>
<evidence type="ECO:0000256" key="3">
    <source>
        <dbReference type="ARBA" id="ARBA00022989"/>
    </source>
</evidence>
<keyword evidence="4 5" id="KW-0472">Membrane</keyword>
<evidence type="ECO:0000256" key="5">
    <source>
        <dbReference type="SAM" id="Phobius"/>
    </source>
</evidence>
<dbReference type="Pfam" id="PF07690">
    <property type="entry name" value="MFS_1"/>
    <property type="match status" value="1"/>
</dbReference>
<feature type="transmembrane region" description="Helical" evidence="5">
    <location>
        <begin position="34"/>
        <end position="51"/>
    </location>
</feature>
<accession>A0A856MPM8</accession>